<dbReference type="SUPFAM" id="SSF51905">
    <property type="entry name" value="FAD/NAD(P)-binding domain"/>
    <property type="match status" value="1"/>
</dbReference>
<dbReference type="PROSITE" id="PS00624">
    <property type="entry name" value="GMC_OXRED_2"/>
    <property type="match status" value="1"/>
</dbReference>
<evidence type="ECO:0000313" key="7">
    <source>
        <dbReference type="EMBL" id="KAK7732524.1"/>
    </source>
</evidence>
<dbReference type="PANTHER" id="PTHR47190:SF4">
    <property type="entry name" value="DEHYDROGENASE, PUTATIVE-RELATED"/>
    <property type="match status" value="1"/>
</dbReference>
<evidence type="ECO:0000256" key="4">
    <source>
        <dbReference type="SAM" id="SignalP"/>
    </source>
</evidence>
<dbReference type="InterPro" id="IPR000172">
    <property type="entry name" value="GMC_OxRdtase_N"/>
</dbReference>
<reference evidence="7 8" key="1">
    <citation type="journal article" date="2023" name="PLoS ONE">
        <title>Cytospora paraplurivora sp. nov. isolated from orchards with fruit tree decline syndrome in Ontario, Canada.</title>
        <authorList>
            <person name="Ilyukhin E."/>
            <person name="Nguyen H.D.T."/>
            <person name="Castle A.J."/>
            <person name="Ellouze W."/>
        </authorList>
    </citation>
    <scope>NUCLEOTIDE SEQUENCE [LARGE SCALE GENOMIC DNA]</scope>
    <source>
        <strain evidence="7 8">FDS-564</strain>
    </source>
</reference>
<feature type="compositionally biased region" description="Low complexity" evidence="3">
    <location>
        <begin position="748"/>
        <end position="794"/>
    </location>
</feature>
<keyword evidence="4" id="KW-0732">Signal</keyword>
<evidence type="ECO:0000259" key="5">
    <source>
        <dbReference type="PROSITE" id="PS00623"/>
    </source>
</evidence>
<dbReference type="EMBL" id="JAJSPL020000050">
    <property type="protein sequence ID" value="KAK7732524.1"/>
    <property type="molecule type" value="Genomic_DNA"/>
</dbReference>
<dbReference type="GO" id="GO:0016614">
    <property type="term" value="F:oxidoreductase activity, acting on CH-OH group of donors"/>
    <property type="evidence" value="ECO:0007669"/>
    <property type="project" value="InterPro"/>
</dbReference>
<proteinExistence type="inferred from homology"/>
<feature type="region of interest" description="Disordered" evidence="3">
    <location>
        <begin position="748"/>
        <end position="810"/>
    </location>
</feature>
<dbReference type="Gene3D" id="2.60.40.1210">
    <property type="entry name" value="Cellobiose dehydrogenase, cytochrome domain"/>
    <property type="match status" value="1"/>
</dbReference>
<dbReference type="Gene3D" id="3.50.50.60">
    <property type="entry name" value="FAD/NAD(P)-binding domain"/>
    <property type="match status" value="1"/>
</dbReference>
<feature type="domain" description="Glucose-methanol-choline oxidoreductase N-terminal" evidence="6">
    <location>
        <begin position="481"/>
        <end position="495"/>
    </location>
</feature>
<evidence type="ECO:0000313" key="8">
    <source>
        <dbReference type="Proteomes" id="UP001320245"/>
    </source>
</evidence>
<dbReference type="Pfam" id="PF16010">
    <property type="entry name" value="CDH-cyt"/>
    <property type="match status" value="1"/>
</dbReference>
<feature type="signal peptide" evidence="4">
    <location>
        <begin position="1"/>
        <end position="18"/>
    </location>
</feature>
<dbReference type="Pfam" id="PF00732">
    <property type="entry name" value="GMC_oxred_N"/>
    <property type="match status" value="1"/>
</dbReference>
<dbReference type="InterPro" id="IPR036188">
    <property type="entry name" value="FAD/NAD-bd_sf"/>
</dbReference>
<feature type="compositionally biased region" description="Basic residues" evidence="3">
    <location>
        <begin position="798"/>
        <end position="810"/>
    </location>
</feature>
<name>A0AAN9YCU1_9PEZI</name>
<evidence type="ECO:0000256" key="2">
    <source>
        <dbReference type="RuleBase" id="RU003968"/>
    </source>
</evidence>
<dbReference type="InterPro" id="IPR007867">
    <property type="entry name" value="GMC_OxRtase_C"/>
</dbReference>
<protein>
    <recommendedName>
        <fullName evidence="5 6">Glucose-methanol-choline oxidoreductase N-terminal domain-containing protein</fullName>
    </recommendedName>
</protein>
<dbReference type="InterPro" id="IPR015920">
    <property type="entry name" value="Cellobiose_DH-like_cyt"/>
</dbReference>
<dbReference type="CDD" id="cd09630">
    <property type="entry name" value="CDH_like_cytochrome"/>
    <property type="match status" value="1"/>
</dbReference>
<dbReference type="PANTHER" id="PTHR47190">
    <property type="entry name" value="DEHYDROGENASE, PUTATIVE-RELATED"/>
    <property type="match status" value="1"/>
</dbReference>
<keyword evidence="8" id="KW-1185">Reference proteome</keyword>
<accession>A0AAN9YCU1</accession>
<feature type="chain" id="PRO_5042875576" description="Glucose-methanol-choline oxidoreductase N-terminal domain-containing protein" evidence="4">
    <location>
        <begin position="19"/>
        <end position="810"/>
    </location>
</feature>
<evidence type="ECO:0000259" key="6">
    <source>
        <dbReference type="PROSITE" id="PS00624"/>
    </source>
</evidence>
<keyword evidence="2" id="KW-0274">FAD</keyword>
<dbReference type="InterPro" id="IPR053208">
    <property type="entry name" value="GMC_Oxidoreductase_CD"/>
</dbReference>
<dbReference type="SUPFAM" id="SSF49344">
    <property type="entry name" value="CBD9-like"/>
    <property type="match status" value="1"/>
</dbReference>
<evidence type="ECO:0000256" key="1">
    <source>
        <dbReference type="ARBA" id="ARBA00010790"/>
    </source>
</evidence>
<comment type="caution">
    <text evidence="7">The sequence shown here is derived from an EMBL/GenBank/DDBJ whole genome shotgun (WGS) entry which is preliminary data.</text>
</comment>
<dbReference type="GO" id="GO:0050660">
    <property type="term" value="F:flavin adenine dinucleotide binding"/>
    <property type="evidence" value="ECO:0007669"/>
    <property type="project" value="InterPro"/>
</dbReference>
<evidence type="ECO:0000256" key="3">
    <source>
        <dbReference type="SAM" id="MobiDB-lite"/>
    </source>
</evidence>
<comment type="similarity">
    <text evidence="1 2">Belongs to the GMC oxidoreductase family.</text>
</comment>
<dbReference type="Pfam" id="PF05199">
    <property type="entry name" value="GMC_oxred_C"/>
    <property type="match status" value="1"/>
</dbReference>
<dbReference type="PROSITE" id="PS00623">
    <property type="entry name" value="GMC_OXRED_1"/>
    <property type="match status" value="1"/>
</dbReference>
<gene>
    <name evidence="7" type="ORF">SLS53_008409</name>
</gene>
<feature type="domain" description="Glucose-methanol-choline oxidoreductase N-terminal" evidence="5">
    <location>
        <begin position="316"/>
        <end position="339"/>
    </location>
</feature>
<organism evidence="7 8">
    <name type="scientific">Cytospora paraplurivora</name>
    <dbReference type="NCBI Taxonomy" id="2898453"/>
    <lineage>
        <taxon>Eukaryota</taxon>
        <taxon>Fungi</taxon>
        <taxon>Dikarya</taxon>
        <taxon>Ascomycota</taxon>
        <taxon>Pezizomycotina</taxon>
        <taxon>Sordariomycetes</taxon>
        <taxon>Sordariomycetidae</taxon>
        <taxon>Diaporthales</taxon>
        <taxon>Cytosporaceae</taxon>
        <taxon>Cytospora</taxon>
    </lineage>
</organism>
<dbReference type="AlphaFoldDB" id="A0AAN9YCU1"/>
<sequence>MLRSSLLATAALAAGALGQSTVNFTDTNSGIKFSYYETEGWAFGIALPEEPTTGGDFIGYLAADTIDGYAAISLGGTMLNSLLVCAWANGDGVVGSLRETTGYTNPTEVTNSSMGLYEISTGTSVNSTGWSYTFLCKGCITGDAASFTVDEDVDVMGYALSTTALDDTTSSDATLNFHSGAYGEYAVSLADAKSSDYSTWAALASTTSSSSVISNSTTSTTSSSQNVTTTTSNSTYDYIVAGGGAAGLVVAERLVESGASVLLLERGGASTYSTGGDAVVSYNDTITQYDVPGMAYYLTTADDTSEYCLDTASQAGCLLGGSTMINALMFVKPAEHDFDDKWPTGWKWSDVASSADSFYERSPGYILANGTGVDQGAWSVMSDFLDKQGWSQTNALENPNAKTNVYSHPPWMIEDGLRGGPIRSYLPLAQSKSNFKLSLNTKLVRVVRSNSTATGVEVELSTGNRQIINLKSGGKVILAGGALSTPRMLINSGIGPKDQIEIVQKGSVSVTLPDESEWIDLPVGQNLQDHPIYSVKLTVKDGLYALPATAFTSPNDTTVSEFNDQSAGLLAQGGQRINFWTNVQSDDNSTYYVQGTVNAPSNNTVKIKTYLTHGITSTGVLEITAEGATTITTQPYLNTDSDKSAITNFLNNLLDMVNGDSSPFSLNATAASLITSDNLSPGDHFVGTARMGASNDGTSVVDTNTRVWGTDNIYVVDASMHPDLPTGNTQAIVMVAAEHAAKKILADTSGASTSTTSSSSSSSSSGSSSSAGSSASSGSSTASSSSAAATSSSSKPKCSSKRRRAADKRL</sequence>
<dbReference type="Proteomes" id="UP001320245">
    <property type="component" value="Unassembled WGS sequence"/>
</dbReference>
<dbReference type="SUPFAM" id="SSF54373">
    <property type="entry name" value="FAD-linked reductases, C-terminal domain"/>
    <property type="match status" value="1"/>
</dbReference>
<keyword evidence="2" id="KW-0285">Flavoprotein</keyword>
<dbReference type="Gene3D" id="3.30.410.10">
    <property type="entry name" value="Cholesterol Oxidase, domain 2"/>
    <property type="match status" value="1"/>
</dbReference>